<comment type="caution">
    <text evidence="2">The sequence shown here is derived from an EMBL/GenBank/DDBJ whole genome shotgun (WGS) entry which is preliminary data.</text>
</comment>
<keyword evidence="3" id="KW-1185">Reference proteome</keyword>
<feature type="region of interest" description="Disordered" evidence="1">
    <location>
        <begin position="51"/>
        <end position="87"/>
    </location>
</feature>
<organism evidence="2 3">
    <name type="scientific">Aldrovandia affinis</name>
    <dbReference type="NCBI Taxonomy" id="143900"/>
    <lineage>
        <taxon>Eukaryota</taxon>
        <taxon>Metazoa</taxon>
        <taxon>Chordata</taxon>
        <taxon>Craniata</taxon>
        <taxon>Vertebrata</taxon>
        <taxon>Euteleostomi</taxon>
        <taxon>Actinopterygii</taxon>
        <taxon>Neopterygii</taxon>
        <taxon>Teleostei</taxon>
        <taxon>Notacanthiformes</taxon>
        <taxon>Halosauridae</taxon>
        <taxon>Aldrovandia</taxon>
    </lineage>
</organism>
<reference evidence="2" key="1">
    <citation type="journal article" date="2023" name="Science">
        <title>Genome structures resolve the early diversification of teleost fishes.</title>
        <authorList>
            <person name="Parey E."/>
            <person name="Louis A."/>
            <person name="Montfort J."/>
            <person name="Bouchez O."/>
            <person name="Roques C."/>
            <person name="Iampietro C."/>
            <person name="Lluch J."/>
            <person name="Castinel A."/>
            <person name="Donnadieu C."/>
            <person name="Desvignes T."/>
            <person name="Floi Bucao C."/>
            <person name="Jouanno E."/>
            <person name="Wen M."/>
            <person name="Mejri S."/>
            <person name="Dirks R."/>
            <person name="Jansen H."/>
            <person name="Henkel C."/>
            <person name="Chen W.J."/>
            <person name="Zahm M."/>
            <person name="Cabau C."/>
            <person name="Klopp C."/>
            <person name="Thompson A.W."/>
            <person name="Robinson-Rechavi M."/>
            <person name="Braasch I."/>
            <person name="Lecointre G."/>
            <person name="Bobe J."/>
            <person name="Postlethwait J.H."/>
            <person name="Berthelot C."/>
            <person name="Roest Crollius H."/>
            <person name="Guiguen Y."/>
        </authorList>
    </citation>
    <scope>NUCLEOTIDE SEQUENCE</scope>
    <source>
        <strain evidence="2">NC1722</strain>
    </source>
</reference>
<name>A0AAD7WET9_9TELE</name>
<gene>
    <name evidence="2" type="ORF">AAFF_G00055080</name>
</gene>
<dbReference type="AlphaFoldDB" id="A0AAD7WET9"/>
<proteinExistence type="predicted"/>
<sequence length="87" mass="9722">MRRTASKRGCLGGLCGLHYFAARSSPTCARLQDCLDSNPKYTATHRRRLPIVGAHPDRMPPTAYPSEAAERHFNPLLMPQAPARHRL</sequence>
<dbReference type="EMBL" id="JAINUG010000131">
    <property type="protein sequence ID" value="KAJ8393975.1"/>
    <property type="molecule type" value="Genomic_DNA"/>
</dbReference>
<accession>A0AAD7WET9</accession>
<evidence type="ECO:0000256" key="1">
    <source>
        <dbReference type="SAM" id="MobiDB-lite"/>
    </source>
</evidence>
<evidence type="ECO:0000313" key="3">
    <source>
        <dbReference type="Proteomes" id="UP001221898"/>
    </source>
</evidence>
<protein>
    <submittedName>
        <fullName evidence="2">Uncharacterized protein</fullName>
    </submittedName>
</protein>
<evidence type="ECO:0000313" key="2">
    <source>
        <dbReference type="EMBL" id="KAJ8393975.1"/>
    </source>
</evidence>
<dbReference type="Proteomes" id="UP001221898">
    <property type="component" value="Unassembled WGS sequence"/>
</dbReference>